<protein>
    <submittedName>
        <fullName evidence="2">Transporter</fullName>
    </submittedName>
</protein>
<feature type="transmembrane region" description="Helical" evidence="1">
    <location>
        <begin position="35"/>
        <end position="52"/>
    </location>
</feature>
<proteinExistence type="predicted"/>
<comment type="caution">
    <text evidence="2">The sequence shown here is derived from an EMBL/GenBank/DDBJ whole genome shotgun (WGS) entry which is preliminary data.</text>
</comment>
<name>A0A4Y8VPK3_9BACT</name>
<dbReference type="RefSeq" id="WP_134843248.1">
    <property type="nucleotide sequence ID" value="NZ_SGVY01000013.1"/>
</dbReference>
<sequence length="71" mass="8170">MRNIDWKKMLVFLIVIGGLIYITKVALGMTSLNSFLATLGVLLILFVGDNFAQQIDDKRKRRKLQENDEDK</sequence>
<dbReference type="OrthoDB" id="1081950at2"/>
<keyword evidence="1" id="KW-0812">Transmembrane</keyword>
<evidence type="ECO:0000313" key="2">
    <source>
        <dbReference type="EMBL" id="TFH82484.1"/>
    </source>
</evidence>
<organism evidence="2 3">
    <name type="scientific">Segatella hominis</name>
    <dbReference type="NCBI Taxonomy" id="2518605"/>
    <lineage>
        <taxon>Bacteria</taxon>
        <taxon>Pseudomonadati</taxon>
        <taxon>Bacteroidota</taxon>
        <taxon>Bacteroidia</taxon>
        <taxon>Bacteroidales</taxon>
        <taxon>Prevotellaceae</taxon>
        <taxon>Segatella</taxon>
    </lineage>
</organism>
<reference evidence="2 3" key="1">
    <citation type="submission" date="2019-02" db="EMBL/GenBank/DDBJ databases">
        <title>Draft Genome Sequence of the Prevotella sp. BCRC 81118, Isolated from Human Feces.</title>
        <authorList>
            <person name="Huang C.-H."/>
        </authorList>
    </citation>
    <scope>NUCLEOTIDE SEQUENCE [LARGE SCALE GENOMIC DNA]</scope>
    <source>
        <strain evidence="2 3">BCRC 81118</strain>
    </source>
</reference>
<dbReference type="GeneID" id="302994992"/>
<gene>
    <name evidence="2" type="ORF">EXN75_06765</name>
</gene>
<keyword evidence="3" id="KW-1185">Reference proteome</keyword>
<dbReference type="Proteomes" id="UP000297872">
    <property type="component" value="Unassembled WGS sequence"/>
</dbReference>
<keyword evidence="1" id="KW-0472">Membrane</keyword>
<evidence type="ECO:0000313" key="3">
    <source>
        <dbReference type="Proteomes" id="UP000297872"/>
    </source>
</evidence>
<feature type="transmembrane region" description="Helical" evidence="1">
    <location>
        <begin position="9"/>
        <end position="29"/>
    </location>
</feature>
<accession>A0A4Y8VPK3</accession>
<keyword evidence="1" id="KW-1133">Transmembrane helix</keyword>
<dbReference type="EMBL" id="SGVY01000013">
    <property type="protein sequence ID" value="TFH82484.1"/>
    <property type="molecule type" value="Genomic_DNA"/>
</dbReference>
<dbReference type="AlphaFoldDB" id="A0A4Y8VPK3"/>
<evidence type="ECO:0000256" key="1">
    <source>
        <dbReference type="SAM" id="Phobius"/>
    </source>
</evidence>